<dbReference type="AlphaFoldDB" id="A0A7V7RL98"/>
<comment type="similarity">
    <text evidence="6">Belongs to the TVP38/TMEM64 family.</text>
</comment>
<feature type="transmembrane region" description="Helical" evidence="6">
    <location>
        <begin position="96"/>
        <end position="113"/>
    </location>
</feature>
<keyword evidence="3 6" id="KW-0812">Transmembrane</keyword>
<feature type="domain" description="VTT" evidence="7">
    <location>
        <begin position="77"/>
        <end position="193"/>
    </location>
</feature>
<dbReference type="RefSeq" id="WP_151573847.1">
    <property type="nucleotide sequence ID" value="NZ_WBOT01000003.1"/>
</dbReference>
<feature type="transmembrane region" description="Helical" evidence="6">
    <location>
        <begin position="145"/>
        <end position="164"/>
    </location>
</feature>
<accession>A0A7V7RL98</accession>
<evidence type="ECO:0000256" key="2">
    <source>
        <dbReference type="ARBA" id="ARBA00022475"/>
    </source>
</evidence>
<gene>
    <name evidence="8" type="ORF">F7732_10655</name>
</gene>
<dbReference type="OrthoDB" id="371137at2"/>
<sequence>MNEAQIKIKKQRQFKFLWNTITLTSLIGCILFLIYGVKTELFYSQEALENFLKPFGIWAPVIFVALQFVQVIIPIIPGGISCLGGILIFGPVMGLIYNYIGICLGSIAVFLISRKYGNKVIHYLFKPKLREKYHRWTDDRRFGKFFTFMIFFPIAPDDFLCYLAGTTKMPLSKFTVIILVGKPLPIAIYSFGMEFIFHYIVTLFSS</sequence>
<keyword evidence="2 6" id="KW-1003">Cell membrane</keyword>
<evidence type="ECO:0000256" key="3">
    <source>
        <dbReference type="ARBA" id="ARBA00022692"/>
    </source>
</evidence>
<feature type="transmembrane region" description="Helical" evidence="6">
    <location>
        <begin position="16"/>
        <end position="37"/>
    </location>
</feature>
<comment type="subcellular location">
    <subcellularLocation>
        <location evidence="1 6">Cell membrane</location>
        <topology evidence="1 6">Multi-pass membrane protein</topology>
    </subcellularLocation>
</comment>
<evidence type="ECO:0000313" key="8">
    <source>
        <dbReference type="EMBL" id="KAB2332549.1"/>
    </source>
</evidence>
<evidence type="ECO:0000256" key="1">
    <source>
        <dbReference type="ARBA" id="ARBA00004651"/>
    </source>
</evidence>
<evidence type="ECO:0000256" key="5">
    <source>
        <dbReference type="ARBA" id="ARBA00023136"/>
    </source>
</evidence>
<comment type="caution">
    <text evidence="8">The sequence shown here is derived from an EMBL/GenBank/DDBJ whole genome shotgun (WGS) entry which is preliminary data.</text>
</comment>
<feature type="transmembrane region" description="Helical" evidence="6">
    <location>
        <begin position="176"/>
        <end position="201"/>
    </location>
</feature>
<dbReference type="GO" id="GO:0005886">
    <property type="term" value="C:plasma membrane"/>
    <property type="evidence" value="ECO:0007669"/>
    <property type="project" value="UniProtKB-SubCell"/>
</dbReference>
<organism evidence="8 9">
    <name type="scientific">Bacillus mesophilum</name>
    <dbReference type="NCBI Taxonomy" id="1071718"/>
    <lineage>
        <taxon>Bacteria</taxon>
        <taxon>Bacillati</taxon>
        <taxon>Bacillota</taxon>
        <taxon>Bacilli</taxon>
        <taxon>Bacillales</taxon>
        <taxon>Bacillaceae</taxon>
        <taxon>Bacillus</taxon>
    </lineage>
</organism>
<keyword evidence="5 6" id="KW-0472">Membrane</keyword>
<reference evidence="8 9" key="1">
    <citation type="journal article" date="2014" name="Arch. Microbiol.">
        <title>Bacillus mesophilum sp. nov., strain IITR-54T, a novel 4-chlorobiphenyl dechlorinating bacterium.</title>
        <authorList>
            <person name="Manickam N."/>
            <person name="Singh N.K."/>
            <person name="Bajaj A."/>
            <person name="Kumar R.M."/>
            <person name="Kaur G."/>
            <person name="Kaur N."/>
            <person name="Bala M."/>
            <person name="Kumar A."/>
            <person name="Mayilraj S."/>
        </authorList>
    </citation>
    <scope>NUCLEOTIDE SEQUENCE [LARGE SCALE GENOMIC DNA]</scope>
    <source>
        <strain evidence="8 9">IITR-54</strain>
    </source>
</reference>
<dbReference type="Proteomes" id="UP000441354">
    <property type="component" value="Unassembled WGS sequence"/>
</dbReference>
<dbReference type="InterPro" id="IPR015414">
    <property type="entry name" value="TMEM64"/>
</dbReference>
<dbReference type="PANTHER" id="PTHR12677:SF49">
    <property type="entry name" value="TVP38_TMEM64 FAMILY MEMBRANE PROTEIN"/>
    <property type="match status" value="1"/>
</dbReference>
<dbReference type="PROSITE" id="PS51257">
    <property type="entry name" value="PROKAR_LIPOPROTEIN"/>
    <property type="match status" value="1"/>
</dbReference>
<protein>
    <recommendedName>
        <fullName evidence="6">TVP38/TMEM64 family membrane protein</fullName>
    </recommendedName>
</protein>
<proteinExistence type="inferred from homology"/>
<feature type="transmembrane region" description="Helical" evidence="6">
    <location>
        <begin position="57"/>
        <end position="89"/>
    </location>
</feature>
<evidence type="ECO:0000256" key="6">
    <source>
        <dbReference type="RuleBase" id="RU366058"/>
    </source>
</evidence>
<evidence type="ECO:0000313" key="9">
    <source>
        <dbReference type="Proteomes" id="UP000441354"/>
    </source>
</evidence>
<dbReference type="Pfam" id="PF09335">
    <property type="entry name" value="VTT_dom"/>
    <property type="match status" value="1"/>
</dbReference>
<keyword evidence="4 6" id="KW-1133">Transmembrane helix</keyword>
<dbReference type="EMBL" id="WBOT01000003">
    <property type="protein sequence ID" value="KAB2332549.1"/>
    <property type="molecule type" value="Genomic_DNA"/>
</dbReference>
<name>A0A7V7RL98_9BACI</name>
<dbReference type="PANTHER" id="PTHR12677">
    <property type="entry name" value="GOLGI APPARATUS MEMBRANE PROTEIN TVP38-RELATED"/>
    <property type="match status" value="1"/>
</dbReference>
<evidence type="ECO:0000259" key="7">
    <source>
        <dbReference type="Pfam" id="PF09335"/>
    </source>
</evidence>
<evidence type="ECO:0000256" key="4">
    <source>
        <dbReference type="ARBA" id="ARBA00022989"/>
    </source>
</evidence>
<keyword evidence="9" id="KW-1185">Reference proteome</keyword>
<dbReference type="InterPro" id="IPR032816">
    <property type="entry name" value="VTT_dom"/>
</dbReference>